<evidence type="ECO:0000256" key="11">
    <source>
        <dbReference type="ARBA" id="ARBA00023034"/>
    </source>
</evidence>
<dbReference type="Gene3D" id="1.20.1280.290">
    <property type="match status" value="2"/>
</dbReference>
<sequence>MEWVSMLAVLTTVTSVLCQLVGVEICFRIVRQRSTGDVSAVPFIAFFVSAVVWVKYGLMTDNKNVILTSGQATILQFLYICIYYAYTSQKRFLTGMILIGLIGLVVPFVYVTYFENEADIAVRNLGLYCCFLSVIVYASPLATLTEVVKERSTHSISLPLCFFNFLCAVEWTLYGLAISDQMLTIPNALGVVLGLVQFFLFCFYGCQHKSSKPILG</sequence>
<accession>A0A8S3YWZ7</accession>
<protein>
    <recommendedName>
        <fullName evidence="4">Sugar transporter SWEET1</fullName>
    </recommendedName>
</protein>
<dbReference type="GO" id="GO:0000139">
    <property type="term" value="C:Golgi membrane"/>
    <property type="evidence" value="ECO:0007669"/>
    <property type="project" value="UniProtKB-SubCell"/>
</dbReference>
<dbReference type="InterPro" id="IPR047664">
    <property type="entry name" value="SWEET"/>
</dbReference>
<feature type="transmembrane region" description="Helical" evidence="13">
    <location>
        <begin position="93"/>
        <end position="113"/>
    </location>
</feature>
<evidence type="ECO:0000256" key="6">
    <source>
        <dbReference type="ARBA" id="ARBA00022475"/>
    </source>
</evidence>
<organism evidence="14 15">
    <name type="scientific">Candidula unifasciata</name>
    <dbReference type="NCBI Taxonomy" id="100452"/>
    <lineage>
        <taxon>Eukaryota</taxon>
        <taxon>Metazoa</taxon>
        <taxon>Spiralia</taxon>
        <taxon>Lophotrochozoa</taxon>
        <taxon>Mollusca</taxon>
        <taxon>Gastropoda</taxon>
        <taxon>Heterobranchia</taxon>
        <taxon>Euthyneura</taxon>
        <taxon>Panpulmonata</taxon>
        <taxon>Eupulmonata</taxon>
        <taxon>Stylommatophora</taxon>
        <taxon>Helicina</taxon>
        <taxon>Helicoidea</taxon>
        <taxon>Geomitridae</taxon>
        <taxon>Candidula</taxon>
    </lineage>
</organism>
<evidence type="ECO:0000256" key="3">
    <source>
        <dbReference type="ARBA" id="ARBA00007809"/>
    </source>
</evidence>
<dbReference type="Proteomes" id="UP000678393">
    <property type="component" value="Unassembled WGS sequence"/>
</dbReference>
<evidence type="ECO:0000256" key="12">
    <source>
        <dbReference type="ARBA" id="ARBA00023136"/>
    </source>
</evidence>
<dbReference type="EMBL" id="CAJHNH020001093">
    <property type="protein sequence ID" value="CAG5121464.1"/>
    <property type="molecule type" value="Genomic_DNA"/>
</dbReference>
<keyword evidence="9" id="KW-0677">Repeat</keyword>
<comment type="subcellular location">
    <subcellularLocation>
        <location evidence="1">Cell membrane</location>
        <topology evidence="1">Multi-pass membrane protein</topology>
    </subcellularLocation>
    <subcellularLocation>
        <location evidence="2">Golgi apparatus membrane</location>
        <topology evidence="2">Multi-pass membrane protein</topology>
    </subcellularLocation>
</comment>
<dbReference type="PANTHER" id="PTHR10791:SF30">
    <property type="entry name" value="SUGAR TRANSPORTER SWEET1"/>
    <property type="match status" value="1"/>
</dbReference>
<keyword evidence="10 13" id="KW-1133">Transmembrane helix</keyword>
<evidence type="ECO:0000256" key="7">
    <source>
        <dbReference type="ARBA" id="ARBA00022597"/>
    </source>
</evidence>
<evidence type="ECO:0000256" key="4">
    <source>
        <dbReference type="ARBA" id="ARBA00021741"/>
    </source>
</evidence>
<dbReference type="GO" id="GO:0005886">
    <property type="term" value="C:plasma membrane"/>
    <property type="evidence" value="ECO:0007669"/>
    <property type="project" value="UniProtKB-SubCell"/>
</dbReference>
<feature type="transmembrane region" description="Helical" evidence="13">
    <location>
        <begin position="39"/>
        <end position="59"/>
    </location>
</feature>
<gene>
    <name evidence="14" type="ORF">CUNI_LOCUS7022</name>
</gene>
<keyword evidence="15" id="KW-1185">Reference proteome</keyword>
<dbReference type="PANTHER" id="PTHR10791">
    <property type="entry name" value="RAG1-ACTIVATING PROTEIN 1"/>
    <property type="match status" value="1"/>
</dbReference>
<keyword evidence="12 13" id="KW-0472">Membrane</keyword>
<proteinExistence type="inferred from homology"/>
<evidence type="ECO:0000313" key="15">
    <source>
        <dbReference type="Proteomes" id="UP000678393"/>
    </source>
</evidence>
<keyword evidence="8 13" id="KW-0812">Transmembrane</keyword>
<keyword evidence="7" id="KW-0762">Sugar transport</keyword>
<evidence type="ECO:0000256" key="8">
    <source>
        <dbReference type="ARBA" id="ARBA00022692"/>
    </source>
</evidence>
<comment type="similarity">
    <text evidence="3">Belongs to the SWEET sugar transporter family.</text>
</comment>
<feature type="transmembrane region" description="Helical" evidence="13">
    <location>
        <begin position="125"/>
        <end position="144"/>
    </location>
</feature>
<evidence type="ECO:0000256" key="1">
    <source>
        <dbReference type="ARBA" id="ARBA00004651"/>
    </source>
</evidence>
<dbReference type="OrthoDB" id="409725at2759"/>
<dbReference type="InterPro" id="IPR004316">
    <property type="entry name" value="SWEET_rpt"/>
</dbReference>
<evidence type="ECO:0000256" key="9">
    <source>
        <dbReference type="ARBA" id="ARBA00022737"/>
    </source>
</evidence>
<dbReference type="AlphaFoldDB" id="A0A8S3YWZ7"/>
<keyword evidence="11" id="KW-0333">Golgi apparatus</keyword>
<feature type="transmembrane region" description="Helical" evidence="13">
    <location>
        <begin position="188"/>
        <end position="206"/>
    </location>
</feature>
<keyword evidence="6" id="KW-1003">Cell membrane</keyword>
<evidence type="ECO:0000256" key="10">
    <source>
        <dbReference type="ARBA" id="ARBA00022989"/>
    </source>
</evidence>
<evidence type="ECO:0000256" key="5">
    <source>
        <dbReference type="ARBA" id="ARBA00022448"/>
    </source>
</evidence>
<evidence type="ECO:0000256" key="13">
    <source>
        <dbReference type="SAM" id="Phobius"/>
    </source>
</evidence>
<name>A0A8S3YWZ7_9EUPU</name>
<dbReference type="FunFam" id="1.20.1280.290:FF:000004">
    <property type="entry name" value="Sugar transporter SWEET"/>
    <property type="match status" value="1"/>
</dbReference>
<evidence type="ECO:0000313" key="14">
    <source>
        <dbReference type="EMBL" id="CAG5121464.1"/>
    </source>
</evidence>
<reference evidence="14" key="1">
    <citation type="submission" date="2021-04" db="EMBL/GenBank/DDBJ databases">
        <authorList>
            <consortium name="Molecular Ecology Group"/>
        </authorList>
    </citation>
    <scope>NUCLEOTIDE SEQUENCE</scope>
</reference>
<feature type="transmembrane region" description="Helical" evidence="13">
    <location>
        <begin position="156"/>
        <end position="176"/>
    </location>
</feature>
<evidence type="ECO:0000256" key="2">
    <source>
        <dbReference type="ARBA" id="ARBA00004653"/>
    </source>
</evidence>
<dbReference type="GO" id="GO:0051119">
    <property type="term" value="F:sugar transmembrane transporter activity"/>
    <property type="evidence" value="ECO:0007669"/>
    <property type="project" value="InterPro"/>
</dbReference>
<feature type="transmembrane region" description="Helical" evidence="13">
    <location>
        <begin position="65"/>
        <end position="86"/>
    </location>
</feature>
<comment type="caution">
    <text evidence="14">The sequence shown here is derived from an EMBL/GenBank/DDBJ whole genome shotgun (WGS) entry which is preliminary data.</text>
</comment>
<feature type="transmembrane region" description="Helical" evidence="13">
    <location>
        <begin position="6"/>
        <end position="27"/>
    </location>
</feature>
<keyword evidence="5" id="KW-0813">Transport</keyword>
<dbReference type="Pfam" id="PF03083">
    <property type="entry name" value="MtN3_slv"/>
    <property type="match status" value="2"/>
</dbReference>